<dbReference type="RefSeq" id="XP_011778557.1">
    <property type="nucleotide sequence ID" value="XM_011780255.1"/>
</dbReference>
<dbReference type="KEGG" id="tbg:TbgDal_X13900"/>
<protein>
    <submittedName>
        <fullName evidence="2">Uncharacterized protein</fullName>
    </submittedName>
</protein>
<dbReference type="VEuPathDB" id="TriTrypDB:Tbg972.10.13900"/>
<dbReference type="Proteomes" id="UP000002316">
    <property type="component" value="Chromosome 10"/>
</dbReference>
<dbReference type="AlphaFoldDB" id="D0A4U9"/>
<sequence length="107" mass="12535">MWGVATTWRQTSKEGGGTNISGQTEDKGRREAFELLLLCTGQRLSIFQQIHHRLLSGCTLRFSRSLLIQRFWSASKARTFAELTWPRCRAVRQSRRRSWLWCGHLRN</sequence>
<accession>D0A4U9</accession>
<evidence type="ECO:0000256" key="1">
    <source>
        <dbReference type="SAM" id="MobiDB-lite"/>
    </source>
</evidence>
<proteinExistence type="predicted"/>
<evidence type="ECO:0000313" key="2">
    <source>
        <dbReference type="EMBL" id="CBH16293.1"/>
    </source>
</evidence>
<reference evidence="3" key="1">
    <citation type="journal article" date="2010" name="PLoS Negl. Trop. Dis.">
        <title>The genome sequence of Trypanosoma brucei gambiense, causative agent of chronic human african trypanosomiasis.</title>
        <authorList>
            <person name="Jackson A.P."/>
            <person name="Sanders M."/>
            <person name="Berry A."/>
            <person name="McQuillan J."/>
            <person name="Aslett M.A."/>
            <person name="Quail M.A."/>
            <person name="Chukualim B."/>
            <person name="Capewell P."/>
            <person name="MacLeod A."/>
            <person name="Melville S.E."/>
            <person name="Gibson W."/>
            <person name="Barry J.D."/>
            <person name="Berriman M."/>
            <person name="Hertz-Fowler C."/>
        </authorList>
    </citation>
    <scope>NUCLEOTIDE SEQUENCE [LARGE SCALE GENOMIC DNA]</scope>
    <source>
        <strain evidence="3">MHOM/CI/86/DAL972</strain>
    </source>
</reference>
<gene>
    <name evidence="2" type="ORF">TbgDal_X13900</name>
</gene>
<name>D0A4U9_TRYB9</name>
<dbReference type="EMBL" id="FN554973">
    <property type="protein sequence ID" value="CBH16293.1"/>
    <property type="molecule type" value="Genomic_DNA"/>
</dbReference>
<organism evidence="2 3">
    <name type="scientific">Trypanosoma brucei gambiense (strain MHOM/CI/86/DAL972)</name>
    <dbReference type="NCBI Taxonomy" id="679716"/>
    <lineage>
        <taxon>Eukaryota</taxon>
        <taxon>Discoba</taxon>
        <taxon>Euglenozoa</taxon>
        <taxon>Kinetoplastea</taxon>
        <taxon>Metakinetoplastina</taxon>
        <taxon>Trypanosomatida</taxon>
        <taxon>Trypanosomatidae</taxon>
        <taxon>Trypanosoma</taxon>
    </lineage>
</organism>
<feature type="region of interest" description="Disordered" evidence="1">
    <location>
        <begin position="1"/>
        <end position="24"/>
    </location>
</feature>
<dbReference type="GeneID" id="23864594"/>
<evidence type="ECO:0000313" key="3">
    <source>
        <dbReference type="Proteomes" id="UP000002316"/>
    </source>
</evidence>